<name>C0D8W3_9FIRM</name>
<dbReference type="Gene3D" id="3.90.1150.10">
    <property type="entry name" value="Aspartate Aminotransferase, domain 1"/>
    <property type="match status" value="1"/>
</dbReference>
<dbReference type="AlphaFoldDB" id="C0D8W3"/>
<evidence type="ECO:0000256" key="2">
    <source>
        <dbReference type="ARBA" id="ARBA00007441"/>
    </source>
</evidence>
<keyword evidence="5" id="KW-0663">Pyridoxal phosphate</keyword>
<dbReference type="EMBL" id="ACCJ01000467">
    <property type="protein sequence ID" value="EEG52225.1"/>
    <property type="molecule type" value="Genomic_DNA"/>
</dbReference>
<dbReference type="HOGENOM" id="CLU_017584_4_0_9"/>
<proteinExistence type="inferred from homology"/>
<dbReference type="GO" id="GO:0006520">
    <property type="term" value="P:amino acid metabolic process"/>
    <property type="evidence" value="ECO:0007669"/>
    <property type="project" value="InterPro"/>
</dbReference>
<dbReference type="PANTHER" id="PTHR46383:SF1">
    <property type="entry name" value="ASPARTATE AMINOTRANSFERASE"/>
    <property type="match status" value="1"/>
</dbReference>
<evidence type="ECO:0000256" key="1">
    <source>
        <dbReference type="ARBA" id="ARBA00001933"/>
    </source>
</evidence>
<dbReference type="GO" id="GO:0030170">
    <property type="term" value="F:pyridoxal phosphate binding"/>
    <property type="evidence" value="ECO:0007669"/>
    <property type="project" value="InterPro"/>
</dbReference>
<keyword evidence="8" id="KW-1185">Reference proteome</keyword>
<protein>
    <submittedName>
        <fullName evidence="7">Aminotransferase, class I/II</fullName>
        <ecNumber evidence="7">2.6.1.-</ecNumber>
    </submittedName>
</protein>
<comment type="caution">
    <text evidence="7">The sequence shown here is derived from an EMBL/GenBank/DDBJ whole genome shotgun (WGS) entry which is preliminary data.</text>
</comment>
<organism evidence="7 8">
    <name type="scientific">[Clostridium] asparagiforme DSM 15981</name>
    <dbReference type="NCBI Taxonomy" id="518636"/>
    <lineage>
        <taxon>Bacteria</taxon>
        <taxon>Bacillati</taxon>
        <taxon>Bacillota</taxon>
        <taxon>Clostridia</taxon>
        <taxon>Lachnospirales</taxon>
        <taxon>Lachnospiraceae</taxon>
        <taxon>Enterocloster</taxon>
    </lineage>
</organism>
<feature type="domain" description="Aminotransferase class I/classII large" evidence="6">
    <location>
        <begin position="97"/>
        <end position="428"/>
    </location>
</feature>
<evidence type="ECO:0000256" key="3">
    <source>
        <dbReference type="ARBA" id="ARBA00022576"/>
    </source>
</evidence>
<dbReference type="CDD" id="cd00609">
    <property type="entry name" value="AAT_like"/>
    <property type="match status" value="1"/>
</dbReference>
<dbReference type="GO" id="GO:0008483">
    <property type="term" value="F:transaminase activity"/>
    <property type="evidence" value="ECO:0007669"/>
    <property type="project" value="UniProtKB-KW"/>
</dbReference>
<sequence>MFIYVFYYKMKDWYNQGDTPLAVSLGAAGRNQNFTKQERMVQGMDLLTEKFAKLGVDSAPGQEKLQGETILDLRGCRLPGTPVDFSHGDVDAFEPLPGSKEAFDAGYLEGGRQAYTEYRGSASIRVDVAEKLSAFTGAKIDPAKNVILTPGTQGALFLAMGAMAARGARVAIVEPDYFANRKLAEFFECTIVPVQMRYFEAEHESGLDLRELEEVFRSGVKLFLFSNPNNPTGAVYSDREIRQIAALARTYGVSLIVDELYSRQLFDGRGYTHLCALEEGPEEMVTIIGPSKTESLSGYRLGAAFGSEAVIARMEKLQAIVSLRAAGYCQAVLKVWFAEPEGFMERRILEHQAIRDALVETFRAVPGVRVRPADAGSYLFVQLPPLDVSIGEFVKIVRRLADVTVTPGTEFGPGFTDSFRINFSQDKTAALAAADRLLTVMERYRRS</sequence>
<dbReference type="InterPro" id="IPR050596">
    <property type="entry name" value="AspAT/PAT-like"/>
</dbReference>
<dbReference type="Pfam" id="PF00155">
    <property type="entry name" value="Aminotran_1_2"/>
    <property type="match status" value="1"/>
</dbReference>
<keyword evidence="4 7" id="KW-0808">Transferase</keyword>
<reference evidence="7 8" key="2">
    <citation type="submission" date="2009-02" db="EMBL/GenBank/DDBJ databases">
        <title>Draft genome sequence of Clostridium asparagiforme (DSM 15981).</title>
        <authorList>
            <person name="Sudarsanam P."/>
            <person name="Ley R."/>
            <person name="Guruge J."/>
            <person name="Turnbaugh P.J."/>
            <person name="Mahowald M."/>
            <person name="Liep D."/>
            <person name="Gordon J."/>
        </authorList>
    </citation>
    <scope>NUCLEOTIDE SEQUENCE [LARGE SCALE GENOMIC DNA]</scope>
    <source>
        <strain evidence="7 8">DSM 15981</strain>
    </source>
</reference>
<dbReference type="InterPro" id="IPR015421">
    <property type="entry name" value="PyrdxlP-dep_Trfase_major"/>
</dbReference>
<dbReference type="InterPro" id="IPR015422">
    <property type="entry name" value="PyrdxlP-dep_Trfase_small"/>
</dbReference>
<dbReference type="PANTHER" id="PTHR46383">
    <property type="entry name" value="ASPARTATE AMINOTRANSFERASE"/>
    <property type="match status" value="1"/>
</dbReference>
<comment type="cofactor">
    <cofactor evidence="1">
        <name>pyridoxal 5'-phosphate</name>
        <dbReference type="ChEBI" id="CHEBI:597326"/>
    </cofactor>
</comment>
<reference evidence="7 8" key="1">
    <citation type="submission" date="2009-01" db="EMBL/GenBank/DDBJ databases">
        <authorList>
            <person name="Fulton L."/>
            <person name="Clifton S."/>
            <person name="Fulton B."/>
            <person name="Xu J."/>
            <person name="Minx P."/>
            <person name="Pepin K.H."/>
            <person name="Johnson M."/>
            <person name="Bhonagiri V."/>
            <person name="Nash W.E."/>
            <person name="Mardis E.R."/>
            <person name="Wilson R.K."/>
        </authorList>
    </citation>
    <scope>NUCLEOTIDE SEQUENCE [LARGE SCALE GENOMIC DNA]</scope>
    <source>
        <strain evidence="7 8">DSM 15981</strain>
    </source>
</reference>
<accession>C0D8W3</accession>
<dbReference type="Gene3D" id="3.40.640.10">
    <property type="entry name" value="Type I PLP-dependent aspartate aminotransferase-like (Major domain)"/>
    <property type="match status" value="1"/>
</dbReference>
<evidence type="ECO:0000256" key="4">
    <source>
        <dbReference type="ARBA" id="ARBA00022679"/>
    </source>
</evidence>
<evidence type="ECO:0000313" key="8">
    <source>
        <dbReference type="Proteomes" id="UP000004756"/>
    </source>
</evidence>
<keyword evidence="3 7" id="KW-0032">Aminotransferase</keyword>
<dbReference type="Proteomes" id="UP000004756">
    <property type="component" value="Unassembled WGS sequence"/>
</dbReference>
<dbReference type="EC" id="2.6.1.-" evidence="7"/>
<dbReference type="InterPro" id="IPR015424">
    <property type="entry name" value="PyrdxlP-dep_Trfase"/>
</dbReference>
<dbReference type="InterPro" id="IPR004839">
    <property type="entry name" value="Aminotransferase_I/II_large"/>
</dbReference>
<evidence type="ECO:0000313" key="7">
    <source>
        <dbReference type="EMBL" id="EEG52225.1"/>
    </source>
</evidence>
<dbReference type="NCBIfam" id="NF004854">
    <property type="entry name" value="PRK06207.1"/>
    <property type="match status" value="1"/>
</dbReference>
<comment type="similarity">
    <text evidence="2">Belongs to the class-I pyridoxal-phosphate-dependent aminotransferase family.</text>
</comment>
<evidence type="ECO:0000259" key="6">
    <source>
        <dbReference type="Pfam" id="PF00155"/>
    </source>
</evidence>
<gene>
    <name evidence="7" type="ORF">CLOSTASPAR_05712</name>
</gene>
<evidence type="ECO:0000256" key="5">
    <source>
        <dbReference type="ARBA" id="ARBA00022898"/>
    </source>
</evidence>
<dbReference type="SUPFAM" id="SSF53383">
    <property type="entry name" value="PLP-dependent transferases"/>
    <property type="match status" value="1"/>
</dbReference>